<dbReference type="PANTHER" id="PTHR43669">
    <property type="entry name" value="5-KETO-D-GLUCONATE 5-REDUCTASE"/>
    <property type="match status" value="1"/>
</dbReference>
<dbReference type="Pfam" id="PF13561">
    <property type="entry name" value="adh_short_C2"/>
    <property type="match status" value="1"/>
</dbReference>
<dbReference type="InParanoid" id="A0A136IQJ2"/>
<sequence length="245" mass="26644">MSAPILLVFGAGSNVGLKTAAHFAERGYRVAVVSRSLSAAEHPKYLTINADVGDPGAIQGVFERVRAELGDPNVVLWNPVAWPKPPSPDDILALDPAELQNAINVNHISAVVAAQQAVQGFARIAAAATAAGEKQWSTVFLYTGNLFYEQVIPRYWAMGAAKAASAHMIRAAAGTYWEKGFRFHFADERYDDGTPPYDKLDGETHAKAFYALVHEPPRLKPIVTFSRSRGIHDFGFVRAPESIDL</sequence>
<evidence type="ECO:0008006" key="5">
    <source>
        <dbReference type="Google" id="ProtNLM"/>
    </source>
</evidence>
<reference evidence="4" key="1">
    <citation type="submission" date="2016-02" db="EMBL/GenBank/DDBJ databases">
        <title>Draft genome sequence of Microdochium bolleyi, a fungal endophyte of beachgrass.</title>
        <authorList>
            <consortium name="DOE Joint Genome Institute"/>
            <person name="David A.S."/>
            <person name="May G."/>
            <person name="Haridas S."/>
            <person name="Lim J."/>
            <person name="Wang M."/>
            <person name="Labutti K."/>
            <person name="Lipzen A."/>
            <person name="Barry K."/>
            <person name="Grigoriev I.V."/>
        </authorList>
    </citation>
    <scope>NUCLEOTIDE SEQUENCE [LARGE SCALE GENOMIC DNA]</scope>
    <source>
        <strain evidence="4">J235TASD1</strain>
    </source>
</reference>
<keyword evidence="2" id="KW-0560">Oxidoreductase</keyword>
<dbReference type="OrthoDB" id="5336600at2759"/>
<dbReference type="AlphaFoldDB" id="A0A136IQJ2"/>
<evidence type="ECO:0000256" key="1">
    <source>
        <dbReference type="ARBA" id="ARBA00006484"/>
    </source>
</evidence>
<dbReference type="Gene3D" id="3.40.50.720">
    <property type="entry name" value="NAD(P)-binding Rossmann-like Domain"/>
    <property type="match status" value="1"/>
</dbReference>
<dbReference type="Proteomes" id="UP000070501">
    <property type="component" value="Unassembled WGS sequence"/>
</dbReference>
<dbReference type="InterPro" id="IPR002347">
    <property type="entry name" value="SDR_fam"/>
</dbReference>
<comment type="similarity">
    <text evidence="1">Belongs to the short-chain dehydrogenases/reductases (SDR) family.</text>
</comment>
<dbReference type="EMBL" id="KQ964263">
    <property type="protein sequence ID" value="KXJ87197.1"/>
    <property type="molecule type" value="Genomic_DNA"/>
</dbReference>
<evidence type="ECO:0000313" key="3">
    <source>
        <dbReference type="EMBL" id="KXJ87197.1"/>
    </source>
</evidence>
<dbReference type="InterPro" id="IPR036291">
    <property type="entry name" value="NAD(P)-bd_dom_sf"/>
</dbReference>
<dbReference type="PANTHER" id="PTHR43669:SF4">
    <property type="entry name" value="SHORT-CHAIN DEHYDROGENASE"/>
    <property type="match status" value="1"/>
</dbReference>
<accession>A0A136IQJ2</accession>
<dbReference type="GO" id="GO:0016491">
    <property type="term" value="F:oxidoreductase activity"/>
    <property type="evidence" value="ECO:0007669"/>
    <property type="project" value="UniProtKB-KW"/>
</dbReference>
<keyword evidence="4" id="KW-1185">Reference proteome</keyword>
<proteinExistence type="inferred from homology"/>
<name>A0A136IQJ2_9PEZI</name>
<organism evidence="3 4">
    <name type="scientific">Microdochium bolleyi</name>
    <dbReference type="NCBI Taxonomy" id="196109"/>
    <lineage>
        <taxon>Eukaryota</taxon>
        <taxon>Fungi</taxon>
        <taxon>Dikarya</taxon>
        <taxon>Ascomycota</taxon>
        <taxon>Pezizomycotina</taxon>
        <taxon>Sordariomycetes</taxon>
        <taxon>Xylariomycetidae</taxon>
        <taxon>Xylariales</taxon>
        <taxon>Microdochiaceae</taxon>
        <taxon>Microdochium</taxon>
    </lineage>
</organism>
<evidence type="ECO:0000256" key="2">
    <source>
        <dbReference type="ARBA" id="ARBA00023002"/>
    </source>
</evidence>
<dbReference type="SUPFAM" id="SSF51735">
    <property type="entry name" value="NAD(P)-binding Rossmann-fold domains"/>
    <property type="match status" value="1"/>
</dbReference>
<evidence type="ECO:0000313" key="4">
    <source>
        <dbReference type="Proteomes" id="UP000070501"/>
    </source>
</evidence>
<gene>
    <name evidence="3" type="ORF">Micbo1qcDRAFT_236422</name>
</gene>
<protein>
    <recommendedName>
        <fullName evidence="5">Short-chain dehydrogenase</fullName>
    </recommendedName>
</protein>